<proteinExistence type="predicted"/>
<gene>
    <name evidence="2" type="ORF">BJ875DRAFT_446996</name>
</gene>
<dbReference type="Proteomes" id="UP000824998">
    <property type="component" value="Unassembled WGS sequence"/>
</dbReference>
<evidence type="ECO:0000313" key="2">
    <source>
        <dbReference type="EMBL" id="KAG9228304.1"/>
    </source>
</evidence>
<keyword evidence="3" id="KW-1185">Reference proteome</keyword>
<evidence type="ECO:0000256" key="1">
    <source>
        <dbReference type="SAM" id="MobiDB-lite"/>
    </source>
</evidence>
<protein>
    <submittedName>
        <fullName evidence="2">Uncharacterized protein</fullName>
    </submittedName>
</protein>
<reference evidence="2" key="1">
    <citation type="journal article" date="2021" name="IMA Fungus">
        <title>Genomic characterization of three marine fungi, including Emericellopsis atlantica sp. nov. with signatures of a generalist lifestyle and marine biomass degradation.</title>
        <authorList>
            <person name="Hagestad O.C."/>
            <person name="Hou L."/>
            <person name="Andersen J.H."/>
            <person name="Hansen E.H."/>
            <person name="Altermark B."/>
            <person name="Li C."/>
            <person name="Kuhnert E."/>
            <person name="Cox R.J."/>
            <person name="Crous P.W."/>
            <person name="Spatafora J.W."/>
            <person name="Lail K."/>
            <person name="Amirebrahimi M."/>
            <person name="Lipzen A."/>
            <person name="Pangilinan J."/>
            <person name="Andreopoulos W."/>
            <person name="Hayes R.D."/>
            <person name="Ng V."/>
            <person name="Grigoriev I.V."/>
            <person name="Jackson S.A."/>
            <person name="Sutton T.D.S."/>
            <person name="Dobson A.D.W."/>
            <person name="Rama T."/>
        </authorList>
    </citation>
    <scope>NUCLEOTIDE SEQUENCE</scope>
    <source>
        <strain evidence="2">TRa018bII</strain>
    </source>
</reference>
<accession>A0A9P7Y6T8</accession>
<comment type="caution">
    <text evidence="2">The sequence shown here is derived from an EMBL/GenBank/DDBJ whole genome shotgun (WGS) entry which is preliminary data.</text>
</comment>
<evidence type="ECO:0000313" key="3">
    <source>
        <dbReference type="Proteomes" id="UP000824998"/>
    </source>
</evidence>
<dbReference type="AlphaFoldDB" id="A0A9P7Y6T8"/>
<sequence>MADDGGSSDSTDEDYYDVGDTTPSKVCGRPPFRKRVRRAKDIERNVFPESSEISQRQPRSVSSSSDRRDSDQFSVQERDIGGRVKKRRFSPEEDALLLQLQGEGGP</sequence>
<name>A0A9P7Y6T8_9HELO</name>
<feature type="region of interest" description="Disordered" evidence="1">
    <location>
        <begin position="1"/>
        <end position="106"/>
    </location>
</feature>
<feature type="compositionally biased region" description="Low complexity" evidence="1">
    <location>
        <begin position="54"/>
        <end position="64"/>
    </location>
</feature>
<dbReference type="EMBL" id="MU251985">
    <property type="protein sequence ID" value="KAG9228304.1"/>
    <property type="molecule type" value="Genomic_DNA"/>
</dbReference>
<organism evidence="2 3">
    <name type="scientific">Amylocarpus encephaloides</name>
    <dbReference type="NCBI Taxonomy" id="45428"/>
    <lineage>
        <taxon>Eukaryota</taxon>
        <taxon>Fungi</taxon>
        <taxon>Dikarya</taxon>
        <taxon>Ascomycota</taxon>
        <taxon>Pezizomycotina</taxon>
        <taxon>Leotiomycetes</taxon>
        <taxon>Helotiales</taxon>
        <taxon>Helotiales incertae sedis</taxon>
        <taxon>Amylocarpus</taxon>
    </lineage>
</organism>
<feature type="compositionally biased region" description="Basic and acidic residues" evidence="1">
    <location>
        <begin position="65"/>
        <end position="82"/>
    </location>
</feature>